<keyword evidence="2" id="KW-0812">Transmembrane</keyword>
<feature type="region of interest" description="Disordered" evidence="1">
    <location>
        <begin position="30"/>
        <end position="59"/>
    </location>
</feature>
<reference evidence="3 4" key="1">
    <citation type="submission" date="2018-08" db="EMBL/GenBank/DDBJ databases">
        <title>Mucilaginibacter terrae sp. nov., isolated from manganese diggings.</title>
        <authorList>
            <person name="Huang Y."/>
            <person name="Zhou Z."/>
        </authorList>
    </citation>
    <scope>NUCLEOTIDE SEQUENCE [LARGE SCALE GENOMIC DNA]</scope>
    <source>
        <strain evidence="3 4">ZH6</strain>
    </source>
</reference>
<name>A0A3E2NMV6_9SPHI</name>
<evidence type="ECO:0000256" key="2">
    <source>
        <dbReference type="SAM" id="Phobius"/>
    </source>
</evidence>
<feature type="compositionally biased region" description="Basic residues" evidence="1">
    <location>
        <begin position="38"/>
        <end position="47"/>
    </location>
</feature>
<proteinExistence type="predicted"/>
<gene>
    <name evidence="3" type="ORF">DYU05_17150</name>
</gene>
<dbReference type="InterPro" id="IPR015943">
    <property type="entry name" value="WD40/YVTN_repeat-like_dom_sf"/>
</dbReference>
<evidence type="ECO:0000313" key="3">
    <source>
        <dbReference type="EMBL" id="RFZ82336.1"/>
    </source>
</evidence>
<evidence type="ECO:0000313" key="4">
    <source>
        <dbReference type="Proteomes" id="UP000260823"/>
    </source>
</evidence>
<dbReference type="AlphaFoldDB" id="A0A3E2NMV6"/>
<keyword evidence="2" id="KW-1133">Transmembrane helix</keyword>
<sequence length="323" mass="35382">MKEYKLGMILGGIVILVLIAALTYSHLGGNSAAEDKKGSKKEKKKGKNKEAKSDEQSGAESSSCVAGKLIAAKTWEMPKSLKEISGMAWMGEDKVCAVQDQKGIIYIYDLQAKKIANEIRFSDNGDYEGIAYAHNIFFVMRSDGQLYEVNATGKVVKQYDLPLTETDNIESLFFDAPNDRLLIGQKDGAGGSKVKKVFSFDLPARKFNNQPVYTLDMADPVISCDDNVKANKKGKKHKEIRPSEIAVNPATKDIYIADGPSQRVLVLSADGKPKYYLEVDKKEFPQVEGLMFDPAGAFYISTEGVKEAAKISQVNVEKTAGGN</sequence>
<dbReference type="OrthoDB" id="5292493at2"/>
<accession>A0A3E2NMV6</accession>
<feature type="transmembrane region" description="Helical" evidence="2">
    <location>
        <begin position="6"/>
        <end position="27"/>
    </location>
</feature>
<dbReference type="EMBL" id="QWDE01000003">
    <property type="protein sequence ID" value="RFZ82336.1"/>
    <property type="molecule type" value="Genomic_DNA"/>
</dbReference>
<comment type="caution">
    <text evidence="3">The sequence shown here is derived from an EMBL/GenBank/DDBJ whole genome shotgun (WGS) entry which is preliminary data.</text>
</comment>
<dbReference type="RefSeq" id="WP_117384360.1">
    <property type="nucleotide sequence ID" value="NZ_QWDE01000003.1"/>
</dbReference>
<keyword evidence="4" id="KW-1185">Reference proteome</keyword>
<keyword evidence="2" id="KW-0472">Membrane</keyword>
<protein>
    <submittedName>
        <fullName evidence="3">Uncharacterized protein</fullName>
    </submittedName>
</protein>
<dbReference type="Proteomes" id="UP000260823">
    <property type="component" value="Unassembled WGS sequence"/>
</dbReference>
<dbReference type="Gene3D" id="2.130.10.10">
    <property type="entry name" value="YVTN repeat-like/Quinoprotein amine dehydrogenase"/>
    <property type="match status" value="1"/>
</dbReference>
<dbReference type="SUPFAM" id="SSF101898">
    <property type="entry name" value="NHL repeat"/>
    <property type="match status" value="1"/>
</dbReference>
<evidence type="ECO:0000256" key="1">
    <source>
        <dbReference type="SAM" id="MobiDB-lite"/>
    </source>
</evidence>
<dbReference type="Gene3D" id="2.40.10.500">
    <property type="match status" value="1"/>
</dbReference>
<organism evidence="3 4">
    <name type="scientific">Mucilaginibacter terrenus</name>
    <dbReference type="NCBI Taxonomy" id="2482727"/>
    <lineage>
        <taxon>Bacteria</taxon>
        <taxon>Pseudomonadati</taxon>
        <taxon>Bacteroidota</taxon>
        <taxon>Sphingobacteriia</taxon>
        <taxon>Sphingobacteriales</taxon>
        <taxon>Sphingobacteriaceae</taxon>
        <taxon>Mucilaginibacter</taxon>
    </lineage>
</organism>